<keyword evidence="8" id="KW-0732">Signal</keyword>
<comment type="similarity">
    <text evidence="2">Belongs to the outer membrane factor (OMF) (TC 1.B.17) family.</text>
</comment>
<dbReference type="EMBL" id="WVHS01000002">
    <property type="protein sequence ID" value="MXV15226.1"/>
    <property type="molecule type" value="Genomic_DNA"/>
</dbReference>
<evidence type="ECO:0000256" key="6">
    <source>
        <dbReference type="ARBA" id="ARBA00023136"/>
    </source>
</evidence>
<name>A0A7K1XXI1_9SPHI</name>
<keyword evidence="5" id="KW-0812">Transmembrane</keyword>
<evidence type="ECO:0000313" key="9">
    <source>
        <dbReference type="EMBL" id="MXV15226.1"/>
    </source>
</evidence>
<dbReference type="PANTHER" id="PTHR30026:SF20">
    <property type="entry name" value="OUTER MEMBRANE PROTEIN TOLC"/>
    <property type="match status" value="1"/>
</dbReference>
<dbReference type="Proteomes" id="UP000451233">
    <property type="component" value="Unassembled WGS sequence"/>
</dbReference>
<dbReference type="GO" id="GO:1990281">
    <property type="term" value="C:efflux pump complex"/>
    <property type="evidence" value="ECO:0007669"/>
    <property type="project" value="TreeGrafter"/>
</dbReference>
<dbReference type="InterPro" id="IPR051906">
    <property type="entry name" value="TolC-like"/>
</dbReference>
<keyword evidence="3" id="KW-0813">Transport</keyword>
<sequence length="447" mass="49619">MINRKKYFRAGPARLLLLLLIGLGSAAFAQDSLKTSPVSWDLDACLRYARENNIRLNNLRLTRQISEQELLLAKSAVLPDLYGSASQSLDYSGRRTNGSAIGVSGAYGVNSNWTLYRGGFLRTDIRQKDLLLQSSELNVQAGENDITLQITQAYLNILVDKESVIYAGDLVNTSTAQLEQARRRFEAGSVARKDVAQFEAQLANDRYMLTTSQNAERQDKLTLKQILQLPTEYTFDVVKPDTILAAAAVPPVRQVQQFALNNRPEVKSSELGVQVSELGLRKAQTGYLPSISVGAGLGTSYANGTGFGAFRQFDRNFSQSLGINLSVPLFTKRLNKTNVAEAKITIEQATLSLKDTKTTLSQAVEQSYLNVINAGDQFNAAAEQLKYTREVYRIASEELRLGAANIVDFYQQRNLYIQAMQRYIQAKYNAALSTKIYEFYSGVPVKL</sequence>
<evidence type="ECO:0000256" key="5">
    <source>
        <dbReference type="ARBA" id="ARBA00022692"/>
    </source>
</evidence>
<dbReference type="GO" id="GO:0009279">
    <property type="term" value="C:cell outer membrane"/>
    <property type="evidence" value="ECO:0007669"/>
    <property type="project" value="UniProtKB-SubCell"/>
</dbReference>
<proteinExistence type="inferred from homology"/>
<protein>
    <submittedName>
        <fullName evidence="9">TolC family protein</fullName>
    </submittedName>
</protein>
<dbReference type="GO" id="GO:0015562">
    <property type="term" value="F:efflux transmembrane transporter activity"/>
    <property type="evidence" value="ECO:0007669"/>
    <property type="project" value="InterPro"/>
</dbReference>
<keyword evidence="7" id="KW-0998">Cell outer membrane</keyword>
<dbReference type="PANTHER" id="PTHR30026">
    <property type="entry name" value="OUTER MEMBRANE PROTEIN TOLC"/>
    <property type="match status" value="1"/>
</dbReference>
<dbReference type="AlphaFoldDB" id="A0A7K1XXI1"/>
<gene>
    <name evidence="9" type="ORF">GS398_07930</name>
</gene>
<evidence type="ECO:0000256" key="2">
    <source>
        <dbReference type="ARBA" id="ARBA00007613"/>
    </source>
</evidence>
<dbReference type="Gene3D" id="1.20.1600.10">
    <property type="entry name" value="Outer membrane efflux proteins (OEP)"/>
    <property type="match status" value="1"/>
</dbReference>
<dbReference type="SUPFAM" id="SSF56954">
    <property type="entry name" value="Outer membrane efflux proteins (OEP)"/>
    <property type="match status" value="1"/>
</dbReference>
<dbReference type="InterPro" id="IPR003423">
    <property type="entry name" value="OMP_efflux"/>
</dbReference>
<accession>A0A7K1XXI1</accession>
<feature type="chain" id="PRO_5029514210" evidence="8">
    <location>
        <begin position="30"/>
        <end position="447"/>
    </location>
</feature>
<reference evidence="9 10" key="1">
    <citation type="submission" date="2019-11" db="EMBL/GenBank/DDBJ databases">
        <title>Pedobacter sp. HMF7056 Genome sequencing and assembly.</title>
        <authorList>
            <person name="Kang H."/>
            <person name="Kim H."/>
            <person name="Joh K."/>
        </authorList>
    </citation>
    <scope>NUCLEOTIDE SEQUENCE [LARGE SCALE GENOMIC DNA]</scope>
    <source>
        <strain evidence="9 10">HMF7056</strain>
    </source>
</reference>
<comment type="subcellular location">
    <subcellularLocation>
        <location evidence="1">Cell outer membrane</location>
    </subcellularLocation>
</comment>
<dbReference type="GO" id="GO:0015288">
    <property type="term" value="F:porin activity"/>
    <property type="evidence" value="ECO:0007669"/>
    <property type="project" value="TreeGrafter"/>
</dbReference>
<feature type="signal peptide" evidence="8">
    <location>
        <begin position="1"/>
        <end position="29"/>
    </location>
</feature>
<keyword evidence="6" id="KW-0472">Membrane</keyword>
<evidence type="ECO:0000256" key="8">
    <source>
        <dbReference type="SAM" id="SignalP"/>
    </source>
</evidence>
<evidence type="ECO:0000256" key="3">
    <source>
        <dbReference type="ARBA" id="ARBA00022448"/>
    </source>
</evidence>
<keyword evidence="4" id="KW-1134">Transmembrane beta strand</keyword>
<evidence type="ECO:0000256" key="7">
    <source>
        <dbReference type="ARBA" id="ARBA00023237"/>
    </source>
</evidence>
<evidence type="ECO:0000256" key="1">
    <source>
        <dbReference type="ARBA" id="ARBA00004442"/>
    </source>
</evidence>
<evidence type="ECO:0000313" key="10">
    <source>
        <dbReference type="Proteomes" id="UP000451233"/>
    </source>
</evidence>
<organism evidence="9 10">
    <name type="scientific">Hufsiella ginkgonis</name>
    <dbReference type="NCBI Taxonomy" id="2695274"/>
    <lineage>
        <taxon>Bacteria</taxon>
        <taxon>Pseudomonadati</taxon>
        <taxon>Bacteroidota</taxon>
        <taxon>Sphingobacteriia</taxon>
        <taxon>Sphingobacteriales</taxon>
        <taxon>Sphingobacteriaceae</taxon>
        <taxon>Hufsiella</taxon>
    </lineage>
</organism>
<keyword evidence="10" id="KW-1185">Reference proteome</keyword>
<dbReference type="RefSeq" id="WP_160906231.1">
    <property type="nucleotide sequence ID" value="NZ_WVHS01000002.1"/>
</dbReference>
<evidence type="ECO:0000256" key="4">
    <source>
        <dbReference type="ARBA" id="ARBA00022452"/>
    </source>
</evidence>
<dbReference type="Pfam" id="PF02321">
    <property type="entry name" value="OEP"/>
    <property type="match status" value="2"/>
</dbReference>
<comment type="caution">
    <text evidence="9">The sequence shown here is derived from an EMBL/GenBank/DDBJ whole genome shotgun (WGS) entry which is preliminary data.</text>
</comment>